<accession>A0A6H0XL41</accession>
<sequence>MALLLNINNIMQPFCLSSPSGQEELTKALSYLRQPRCYSLAISLYGRLSYGDFQDASYLITNANDEGQPRCYAFLDRSRRPEAELWVFGEWEVASNEYAERAAAKTLHALFSTVKSLPLPPSIFSYPVTTSPQATLDHSGLSADDYMAHAEDGNIMLCGSIQERTYSLLKKINVLNPRFAHIEVPFLTYLFDNDHLPAVSPLPPDLQWGELLPEHMELVNSRTNIRRQPKTMESVPSVGVFAYGSRMPVAWGFIGVDGSLSTLHVEPKDRGRGVAKMLTHKLLTERMPAFFEGGASRYGHGHVAHENKASRRLCESVGGKAQWSVHWVRVDLSRVALDF</sequence>
<reference evidence="1 2" key="1">
    <citation type="journal article" date="2016" name="Sci. Rep.">
        <title>Peltaster fructicola genome reveals evolution from an invasive phytopathogen to an ectophytic parasite.</title>
        <authorList>
            <person name="Xu C."/>
            <person name="Chen H."/>
            <person name="Gleason M.L."/>
            <person name="Xu J.R."/>
            <person name="Liu H."/>
            <person name="Zhang R."/>
            <person name="Sun G."/>
        </authorList>
    </citation>
    <scope>NUCLEOTIDE SEQUENCE [LARGE SCALE GENOMIC DNA]</scope>
    <source>
        <strain evidence="1 2">LNHT1506</strain>
    </source>
</reference>
<keyword evidence="2" id="KW-1185">Reference proteome</keyword>
<name>A0A6H0XL41_9PEZI</name>
<proteinExistence type="predicted"/>
<dbReference type="PANTHER" id="PTHR20958:SF6">
    <property type="entry name" value="GLYCINE N-ACYLTRANSFERASE-LIKE PROTEIN"/>
    <property type="match status" value="1"/>
</dbReference>
<evidence type="ECO:0008006" key="3">
    <source>
        <dbReference type="Google" id="ProtNLM"/>
    </source>
</evidence>
<dbReference type="AlphaFoldDB" id="A0A6H0XL41"/>
<organism evidence="1 2">
    <name type="scientific">Peltaster fructicola</name>
    <dbReference type="NCBI Taxonomy" id="286661"/>
    <lineage>
        <taxon>Eukaryota</taxon>
        <taxon>Fungi</taxon>
        <taxon>Dikarya</taxon>
        <taxon>Ascomycota</taxon>
        <taxon>Pezizomycotina</taxon>
        <taxon>Dothideomycetes</taxon>
        <taxon>Dothideomycetes incertae sedis</taxon>
        <taxon>Peltaster</taxon>
    </lineage>
</organism>
<evidence type="ECO:0000313" key="2">
    <source>
        <dbReference type="Proteomes" id="UP000503462"/>
    </source>
</evidence>
<gene>
    <name evidence="1" type="ORF">AMS68_000862</name>
</gene>
<dbReference type="SUPFAM" id="SSF55729">
    <property type="entry name" value="Acyl-CoA N-acyltransferases (Nat)"/>
    <property type="match status" value="1"/>
</dbReference>
<dbReference type="OrthoDB" id="61870at2759"/>
<dbReference type="EMBL" id="CP051139">
    <property type="protein sequence ID" value="QIW95344.1"/>
    <property type="molecule type" value="Genomic_DNA"/>
</dbReference>
<protein>
    <recommendedName>
        <fullName evidence="3">FR47-like domain-containing protein</fullName>
    </recommendedName>
</protein>
<dbReference type="Proteomes" id="UP000503462">
    <property type="component" value="Chromosome 1"/>
</dbReference>
<dbReference type="InterPro" id="IPR016181">
    <property type="entry name" value="Acyl_CoA_acyltransferase"/>
</dbReference>
<evidence type="ECO:0000313" key="1">
    <source>
        <dbReference type="EMBL" id="QIW95344.1"/>
    </source>
</evidence>
<dbReference type="InterPro" id="IPR053225">
    <property type="entry name" value="Acyl-CoA_N-acyltransferase"/>
</dbReference>
<dbReference type="PANTHER" id="PTHR20958">
    <property type="entry name" value="GLYCINE N-ACYLTRANSFERASE-LIKE PROTEIN"/>
    <property type="match status" value="1"/>
</dbReference>
<dbReference type="Gene3D" id="3.40.630.30">
    <property type="match status" value="1"/>
</dbReference>